<dbReference type="EMBL" id="LT629795">
    <property type="protein sequence ID" value="SDU67940.1"/>
    <property type="molecule type" value="Genomic_DNA"/>
</dbReference>
<keyword evidence="3 5" id="KW-1133">Transmembrane helix</keyword>
<feature type="transmembrane region" description="Helical" evidence="5">
    <location>
        <begin position="303"/>
        <end position="325"/>
    </location>
</feature>
<dbReference type="InterPro" id="IPR036259">
    <property type="entry name" value="MFS_trans_sf"/>
</dbReference>
<dbReference type="PROSITE" id="PS00217">
    <property type="entry name" value="SUGAR_TRANSPORT_2"/>
    <property type="match status" value="1"/>
</dbReference>
<dbReference type="InterPro" id="IPR005829">
    <property type="entry name" value="Sugar_transporter_CS"/>
</dbReference>
<keyword evidence="2 5" id="KW-0812">Transmembrane</keyword>
<dbReference type="RefSeq" id="WP_046808983.1">
    <property type="nucleotide sequence ID" value="NZ_CP049044.1"/>
</dbReference>
<keyword evidence="8" id="KW-1185">Reference proteome</keyword>
<dbReference type="SUPFAM" id="SSF103473">
    <property type="entry name" value="MFS general substrate transporter"/>
    <property type="match status" value="1"/>
</dbReference>
<evidence type="ECO:0000313" key="7">
    <source>
        <dbReference type="EMBL" id="SDU67940.1"/>
    </source>
</evidence>
<organism evidence="7 8">
    <name type="scientific">Pseudomonas psychrophila</name>
    <dbReference type="NCBI Taxonomy" id="122355"/>
    <lineage>
        <taxon>Bacteria</taxon>
        <taxon>Pseudomonadati</taxon>
        <taxon>Pseudomonadota</taxon>
        <taxon>Gammaproteobacteria</taxon>
        <taxon>Pseudomonadales</taxon>
        <taxon>Pseudomonadaceae</taxon>
        <taxon>Pseudomonas</taxon>
    </lineage>
</organism>
<dbReference type="InterPro" id="IPR020846">
    <property type="entry name" value="MFS_dom"/>
</dbReference>
<dbReference type="CDD" id="cd17365">
    <property type="entry name" value="MFS_PcaK_like"/>
    <property type="match status" value="1"/>
</dbReference>
<evidence type="ECO:0000259" key="6">
    <source>
        <dbReference type="PROSITE" id="PS50850"/>
    </source>
</evidence>
<evidence type="ECO:0000313" key="8">
    <source>
        <dbReference type="Proteomes" id="UP000182058"/>
    </source>
</evidence>
<proteinExistence type="predicted"/>
<feature type="transmembrane region" description="Helical" evidence="5">
    <location>
        <begin position="49"/>
        <end position="69"/>
    </location>
</feature>
<evidence type="ECO:0000256" key="1">
    <source>
        <dbReference type="ARBA" id="ARBA00004141"/>
    </source>
</evidence>
<feature type="transmembrane region" description="Helical" evidence="5">
    <location>
        <begin position="135"/>
        <end position="156"/>
    </location>
</feature>
<feature type="transmembrane region" description="Helical" evidence="5">
    <location>
        <begin position="215"/>
        <end position="236"/>
    </location>
</feature>
<feature type="transmembrane region" description="Helical" evidence="5">
    <location>
        <begin position="368"/>
        <end position="389"/>
    </location>
</feature>
<dbReference type="PANTHER" id="PTHR23508:SF10">
    <property type="entry name" value="CARBOXYLIC ACID TRANSPORTER PROTEIN HOMOLOG"/>
    <property type="match status" value="1"/>
</dbReference>
<feature type="transmembrane region" description="Helical" evidence="5">
    <location>
        <begin position="248"/>
        <end position="270"/>
    </location>
</feature>
<feature type="transmembrane region" description="Helical" evidence="5">
    <location>
        <begin position="277"/>
        <end position="297"/>
    </location>
</feature>
<dbReference type="NCBIfam" id="NF008586">
    <property type="entry name" value="PRK11551.1"/>
    <property type="match status" value="1"/>
</dbReference>
<dbReference type="GeneID" id="96621307"/>
<reference evidence="7 8" key="1">
    <citation type="submission" date="2016-10" db="EMBL/GenBank/DDBJ databases">
        <authorList>
            <person name="Varghese N."/>
            <person name="Submissions S."/>
        </authorList>
    </citation>
    <scope>NUCLEOTIDE SEQUENCE [LARGE SCALE GENOMIC DNA]</scope>
    <source>
        <strain evidence="7 8">BS3667</strain>
    </source>
</reference>
<feature type="domain" description="Major facilitator superfamily (MFS) profile" evidence="6">
    <location>
        <begin position="11"/>
        <end position="392"/>
    </location>
</feature>
<dbReference type="Pfam" id="PF07690">
    <property type="entry name" value="MFS_1"/>
    <property type="match status" value="1"/>
</dbReference>
<evidence type="ECO:0000256" key="5">
    <source>
        <dbReference type="SAM" id="Phobius"/>
    </source>
</evidence>
<feature type="transmembrane region" description="Helical" evidence="5">
    <location>
        <begin position="76"/>
        <end position="96"/>
    </location>
</feature>
<feature type="transmembrane region" description="Helical" evidence="5">
    <location>
        <begin position="162"/>
        <end position="184"/>
    </location>
</feature>
<keyword evidence="4 5" id="KW-0472">Membrane</keyword>
<comment type="subcellular location">
    <subcellularLocation>
        <location evidence="1">Membrane</location>
        <topology evidence="1">Multi-pass membrane protein</topology>
    </subcellularLocation>
</comment>
<evidence type="ECO:0000256" key="4">
    <source>
        <dbReference type="ARBA" id="ARBA00023136"/>
    </source>
</evidence>
<dbReference type="Proteomes" id="UP000182058">
    <property type="component" value="Chromosome I"/>
</dbReference>
<accession>A0ABY0W1B1</accession>
<feature type="transmembrane region" description="Helical" evidence="5">
    <location>
        <begin position="102"/>
        <end position="123"/>
    </location>
</feature>
<protein>
    <submittedName>
        <fullName evidence="7">MFS transporter, AAHS family, 3-hydroxyphenylpropionic acid transporter</fullName>
    </submittedName>
</protein>
<dbReference type="PROSITE" id="PS00216">
    <property type="entry name" value="SUGAR_TRANSPORT_1"/>
    <property type="match status" value="1"/>
</dbReference>
<dbReference type="PROSITE" id="PS50850">
    <property type="entry name" value="MFS"/>
    <property type="match status" value="1"/>
</dbReference>
<dbReference type="InterPro" id="IPR011701">
    <property type="entry name" value="MFS"/>
</dbReference>
<name>A0ABY0W1B1_9PSED</name>
<evidence type="ECO:0000256" key="2">
    <source>
        <dbReference type="ARBA" id="ARBA00022692"/>
    </source>
</evidence>
<gene>
    <name evidence="7" type="ORF">SAMN04490201_3738</name>
</gene>
<dbReference type="PANTHER" id="PTHR23508">
    <property type="entry name" value="CARBOXYLIC ACID TRANSPORTER PROTEIN HOMOLOG"/>
    <property type="match status" value="1"/>
</dbReference>
<sequence>MTSLNLQMARTIGLCFLVALMEGLDLQAAGIAAQGMAAAFELDKLHMSWVFSAGIFGLLPGAFAGGWLADRIGRKRVLMASVVLFGVFSLATALAWDFNSLLVARCLTGVGLGAALPNLIALTSEVAGPRLRGTAVSLMYCGVPLGAALAAIIGIADLTGGWQVVFYVGGVVPLLIVPLLGLYLPESQQFRNAQGETPVGVVQGLFRDGAALPTALIWVSYFFTLMVVYILINWLPSLVIGQGFTGRQASWVMLALQIGAAIGTLFLGWVMDRLPAWALSVLIYLGILVSLSALGLASHLPGMLAAGFIAGFFATGGQCVLYALAPHFYRPSIRATGVGSAVAIGRLGAMSGPLVAGKMLALGTGTAGVMLASAPGIVIAAVAMFYLSVRRNAAAPD</sequence>
<dbReference type="Gene3D" id="1.20.1250.20">
    <property type="entry name" value="MFS general substrate transporter like domains"/>
    <property type="match status" value="2"/>
</dbReference>
<feature type="transmembrane region" description="Helical" evidence="5">
    <location>
        <begin position="337"/>
        <end position="356"/>
    </location>
</feature>
<evidence type="ECO:0000256" key="3">
    <source>
        <dbReference type="ARBA" id="ARBA00022989"/>
    </source>
</evidence>